<dbReference type="Gene3D" id="3.40.50.300">
    <property type="entry name" value="P-loop containing nucleotide triphosphate hydrolases"/>
    <property type="match status" value="2"/>
</dbReference>
<keyword evidence="3" id="KW-0067">ATP-binding</keyword>
<dbReference type="Pfam" id="PF04851">
    <property type="entry name" value="ResIII"/>
    <property type="match status" value="1"/>
</dbReference>
<proteinExistence type="predicted"/>
<dbReference type="InterPro" id="IPR053980">
    <property type="entry name" value="ISP_coupler"/>
</dbReference>
<dbReference type="SUPFAM" id="SSF52980">
    <property type="entry name" value="Restriction endonuclease-like"/>
    <property type="match status" value="1"/>
</dbReference>
<dbReference type="InterPro" id="IPR039442">
    <property type="entry name" value="Mrr-like_dom"/>
</dbReference>
<dbReference type="InterPro" id="IPR014001">
    <property type="entry name" value="Helicase_ATP-bd"/>
</dbReference>
<dbReference type="SUPFAM" id="SSF53335">
    <property type="entry name" value="S-adenosyl-L-methionine-dependent methyltransferases"/>
    <property type="match status" value="1"/>
</dbReference>
<dbReference type="Gene3D" id="3.40.50.150">
    <property type="entry name" value="Vaccinia Virus protein VP39"/>
    <property type="match status" value="1"/>
</dbReference>
<dbReference type="GO" id="GO:0003677">
    <property type="term" value="F:DNA binding"/>
    <property type="evidence" value="ECO:0007669"/>
    <property type="project" value="InterPro"/>
</dbReference>
<comment type="caution">
    <text evidence="3">The sequence shown here is derived from an EMBL/GenBank/DDBJ whole genome shotgun (WGS) entry which is preliminary data.</text>
</comment>
<dbReference type="CDD" id="cd18785">
    <property type="entry name" value="SF2_C"/>
    <property type="match status" value="1"/>
</dbReference>
<sequence>MGTQEITLGHLLETYYRESNDYRDRGDKFERLVRSYLTTDPAWAFQFSDVWLWQDYPDRGTRTDTGIDLVAKDRFTGELTAVQCKFLDPENTVSKGDIDSFISASPKPEFSTRLLAHTAGIGPTAQKTLEAQDPPVRVLDPHQMDRADIQWAEFQVEYPDRMVQKDGKKTPFPYQRQAMADVAEGFQSSDRGKLIMACGTGKTFTSLQIMQDQTPPNATVLFLVPSIALLDQTLREWKRDAATDFRALAVCSDVKVGKNTAQEDISTTDLLVPATTDATRLVDQQQAAEDYDGRTVVFSTYQSIDVLHQAQQSGFAQFDLIICDEAHRTTGATAAGQDASAFTKIHSASFIAGVKRLYMTATPKVFDEGAKKKADENSVVVASMDDQQLYGPEFHRLGFGTAVAQGLLTDYKVLVLAVDETSVNKHLQRLLTDEEGELRIDDVAKIVGCWNGLSQRGKQAGDEPVRAMQRAVAFASNIKESQRVASMFEKITEELATTSEDGGLVCRAAHVDGTMNVAERSSKLNWLEATPEDNEARILTNARCLSEGVDVPSLDAVLFLNPRNSQVDVVQSVGRVMRRAQGKDYGYIILPVGVPVGQTPEQALKDNTKYKVIWSVLNALRSHDDRFEATVNKIDLNQDRSEKIDIIGVGLSTEDNDDASLTSPQQLTLDLEFPGLDEWKDAIYAKIVQKVGDRKYWEDWASDIAAVATRHTQRITTLVTTGPHGTGPEAHVAEKFQQFVTALKHNLNEGITDTDAISMLSQHLITKPVFDALFSGYDFAANNPVSVVMQNMIDTLEGNNLQAETASLEGFYKSVAERASGIDNAEGKQRIITELYENFFKQAFPAQADALGVVYTPVEIVDFIIRAVDDLSKEHFGAGITDEGVHVLDPAFMRNKHVSRNTQRTLHRLV</sequence>
<dbReference type="InterPro" id="IPR011856">
    <property type="entry name" value="tRNA_endonuc-like_dom_sf"/>
</dbReference>
<dbReference type="GO" id="GO:0016787">
    <property type="term" value="F:hydrolase activity"/>
    <property type="evidence" value="ECO:0007669"/>
    <property type="project" value="InterPro"/>
</dbReference>
<dbReference type="PANTHER" id="PTHR47396">
    <property type="entry name" value="TYPE I RESTRICTION ENZYME ECOKI R PROTEIN"/>
    <property type="match status" value="1"/>
</dbReference>
<evidence type="ECO:0000313" key="3">
    <source>
        <dbReference type="EMBL" id="TLP93834.1"/>
    </source>
</evidence>
<dbReference type="PANTHER" id="PTHR47396:SF1">
    <property type="entry name" value="ATP-DEPENDENT HELICASE IRC3-RELATED"/>
    <property type="match status" value="1"/>
</dbReference>
<gene>
    <name evidence="3" type="ORF">FEF26_12750</name>
</gene>
<dbReference type="SMART" id="SM00487">
    <property type="entry name" value="DEXDc"/>
    <property type="match status" value="1"/>
</dbReference>
<dbReference type="InterPro" id="IPR011335">
    <property type="entry name" value="Restrct_endonuc-II-like"/>
</dbReference>
<dbReference type="InterPro" id="IPR027417">
    <property type="entry name" value="P-loop_NTPase"/>
</dbReference>
<dbReference type="InterPro" id="IPR029063">
    <property type="entry name" value="SAM-dependent_MTases_sf"/>
</dbReference>
<keyword evidence="3" id="KW-0378">Hydrolase</keyword>
<dbReference type="GO" id="GO:0005829">
    <property type="term" value="C:cytosol"/>
    <property type="evidence" value="ECO:0007669"/>
    <property type="project" value="TreeGrafter"/>
</dbReference>
<dbReference type="CDD" id="cd22333">
    <property type="entry name" value="LlaBIII_nuclease-like"/>
    <property type="match status" value="1"/>
</dbReference>
<evidence type="ECO:0000313" key="4">
    <source>
        <dbReference type="Proteomes" id="UP000310458"/>
    </source>
</evidence>
<reference evidence="3 4" key="1">
    <citation type="submission" date="2019-05" db="EMBL/GenBank/DDBJ databases">
        <title>Nesterenkonia sp. GY074 isolated from the Southern Atlantic Ocean.</title>
        <authorList>
            <person name="Zhang G."/>
        </authorList>
    </citation>
    <scope>NUCLEOTIDE SEQUENCE [LARGE SCALE GENOMIC DNA]</scope>
    <source>
        <strain evidence="3 4">GY074</strain>
    </source>
</reference>
<feature type="domain" description="Helicase C-terminal" evidence="2">
    <location>
        <begin position="460"/>
        <end position="635"/>
    </location>
</feature>
<dbReference type="EMBL" id="VAVZ01000040">
    <property type="protein sequence ID" value="TLP93834.1"/>
    <property type="molecule type" value="Genomic_DNA"/>
</dbReference>
<dbReference type="AlphaFoldDB" id="A0A5R9B9X2"/>
<dbReference type="Pfam" id="PF22240">
    <property type="entry name" value="ISP_coupler"/>
    <property type="match status" value="1"/>
</dbReference>
<dbReference type="InterPro" id="IPR050742">
    <property type="entry name" value="Helicase_Restrict-Modif_Enz"/>
</dbReference>
<dbReference type="Pfam" id="PF13156">
    <property type="entry name" value="Mrr_cat_2"/>
    <property type="match status" value="1"/>
</dbReference>
<dbReference type="InterPro" id="IPR001650">
    <property type="entry name" value="Helicase_C-like"/>
</dbReference>
<dbReference type="PROSITE" id="PS51194">
    <property type="entry name" value="HELICASE_CTER"/>
    <property type="match status" value="1"/>
</dbReference>
<dbReference type="SMART" id="SM00490">
    <property type="entry name" value="HELICc"/>
    <property type="match status" value="1"/>
</dbReference>
<dbReference type="InterPro" id="IPR006935">
    <property type="entry name" value="Helicase/UvrB_N"/>
</dbReference>
<dbReference type="GO" id="GO:0004386">
    <property type="term" value="F:helicase activity"/>
    <property type="evidence" value="ECO:0007669"/>
    <property type="project" value="UniProtKB-KW"/>
</dbReference>
<keyword evidence="3" id="KW-0547">Nucleotide-binding</keyword>
<dbReference type="OrthoDB" id="9776021at2"/>
<dbReference type="Gene3D" id="3.40.1350.10">
    <property type="match status" value="1"/>
</dbReference>
<name>A0A5R9B9X2_9MICC</name>
<dbReference type="Pfam" id="PF00271">
    <property type="entry name" value="Helicase_C"/>
    <property type="match status" value="1"/>
</dbReference>
<dbReference type="RefSeq" id="WP_138253922.1">
    <property type="nucleotide sequence ID" value="NZ_VAVZ01000040.1"/>
</dbReference>
<accession>A0A5R9B9X2</accession>
<keyword evidence="4" id="KW-1185">Reference proteome</keyword>
<feature type="domain" description="Helicase ATP-binding" evidence="1">
    <location>
        <begin position="183"/>
        <end position="381"/>
    </location>
</feature>
<evidence type="ECO:0000259" key="1">
    <source>
        <dbReference type="PROSITE" id="PS51192"/>
    </source>
</evidence>
<dbReference type="Proteomes" id="UP000310458">
    <property type="component" value="Unassembled WGS sequence"/>
</dbReference>
<dbReference type="GO" id="GO:0005524">
    <property type="term" value="F:ATP binding"/>
    <property type="evidence" value="ECO:0007669"/>
    <property type="project" value="InterPro"/>
</dbReference>
<protein>
    <submittedName>
        <fullName evidence="3">DEAD/DEAH box helicase</fullName>
    </submittedName>
</protein>
<keyword evidence="3" id="KW-0347">Helicase</keyword>
<feature type="non-terminal residue" evidence="3">
    <location>
        <position position="910"/>
    </location>
</feature>
<evidence type="ECO:0000259" key="2">
    <source>
        <dbReference type="PROSITE" id="PS51194"/>
    </source>
</evidence>
<dbReference type="PROSITE" id="PS51192">
    <property type="entry name" value="HELICASE_ATP_BIND_1"/>
    <property type="match status" value="1"/>
</dbReference>
<dbReference type="SUPFAM" id="SSF52540">
    <property type="entry name" value="P-loop containing nucleoside triphosphate hydrolases"/>
    <property type="match status" value="1"/>
</dbReference>
<organism evidence="3 4">
    <name type="scientific">Nesterenkonia salmonea</name>
    <dbReference type="NCBI Taxonomy" id="1804987"/>
    <lineage>
        <taxon>Bacteria</taxon>
        <taxon>Bacillati</taxon>
        <taxon>Actinomycetota</taxon>
        <taxon>Actinomycetes</taxon>
        <taxon>Micrococcales</taxon>
        <taxon>Micrococcaceae</taxon>
        <taxon>Nesterenkonia</taxon>
    </lineage>
</organism>